<name>A0ABP0LQS3_9DINO</name>
<proteinExistence type="predicted"/>
<gene>
    <name evidence="1" type="ORF">CCMP2556_LOCUS22078</name>
</gene>
<protein>
    <submittedName>
        <fullName evidence="1">Uncharacterized protein</fullName>
    </submittedName>
</protein>
<reference evidence="1 2" key="1">
    <citation type="submission" date="2024-02" db="EMBL/GenBank/DDBJ databases">
        <authorList>
            <person name="Chen Y."/>
            <person name="Shah S."/>
            <person name="Dougan E. K."/>
            <person name="Thang M."/>
            <person name="Chan C."/>
        </authorList>
    </citation>
    <scope>NUCLEOTIDE SEQUENCE [LARGE SCALE GENOMIC DNA]</scope>
</reference>
<evidence type="ECO:0000313" key="2">
    <source>
        <dbReference type="Proteomes" id="UP001642484"/>
    </source>
</evidence>
<comment type="caution">
    <text evidence="1">The sequence shown here is derived from an EMBL/GenBank/DDBJ whole genome shotgun (WGS) entry which is preliminary data.</text>
</comment>
<accession>A0ABP0LQS3</accession>
<organism evidence="1 2">
    <name type="scientific">Durusdinium trenchii</name>
    <dbReference type="NCBI Taxonomy" id="1381693"/>
    <lineage>
        <taxon>Eukaryota</taxon>
        <taxon>Sar</taxon>
        <taxon>Alveolata</taxon>
        <taxon>Dinophyceae</taxon>
        <taxon>Suessiales</taxon>
        <taxon>Symbiodiniaceae</taxon>
        <taxon>Durusdinium</taxon>
    </lineage>
</organism>
<dbReference type="EMBL" id="CAXAMN010013558">
    <property type="protein sequence ID" value="CAK9041136.1"/>
    <property type="molecule type" value="Genomic_DNA"/>
</dbReference>
<dbReference type="Proteomes" id="UP001642484">
    <property type="component" value="Unassembled WGS sequence"/>
</dbReference>
<keyword evidence="2" id="KW-1185">Reference proteome</keyword>
<evidence type="ECO:0000313" key="1">
    <source>
        <dbReference type="EMBL" id="CAK9041136.1"/>
    </source>
</evidence>
<sequence>MPAPRRLLISGVKSCPYYTAAIKCWRPTEVHSELPSLEVQEFSEMAEFHRWAAETGYGAQRSSPLCLLDDSLLGGYVDLRAWLAEHLQGAMPEARIALLSLKKHLRGRWLVDLRPCGGWHVMACWRSHGSCVEKHICGCGNSL</sequence>